<evidence type="ECO:0000256" key="3">
    <source>
        <dbReference type="ARBA" id="ARBA00022676"/>
    </source>
</evidence>
<proteinExistence type="predicted"/>
<feature type="transmembrane region" description="Helical" evidence="8">
    <location>
        <begin position="392"/>
        <end position="411"/>
    </location>
</feature>
<dbReference type="RefSeq" id="WP_146975029.1">
    <property type="nucleotide sequence ID" value="NZ_VOSL01000054.1"/>
</dbReference>
<dbReference type="Proteomes" id="UP000321046">
    <property type="component" value="Unassembled WGS sequence"/>
</dbReference>
<keyword evidence="3" id="KW-0328">Glycosyltransferase</keyword>
<feature type="transmembrane region" description="Helical" evidence="8">
    <location>
        <begin position="160"/>
        <end position="186"/>
    </location>
</feature>
<dbReference type="GO" id="GO:0016763">
    <property type="term" value="F:pentosyltransferase activity"/>
    <property type="evidence" value="ECO:0007669"/>
    <property type="project" value="TreeGrafter"/>
</dbReference>
<dbReference type="GO" id="GO:0009103">
    <property type="term" value="P:lipopolysaccharide biosynthetic process"/>
    <property type="evidence" value="ECO:0007669"/>
    <property type="project" value="UniProtKB-ARBA"/>
</dbReference>
<name>A0A5C6X9B2_9DELT</name>
<feature type="transmembrane region" description="Helical" evidence="8">
    <location>
        <begin position="446"/>
        <end position="465"/>
    </location>
</feature>
<dbReference type="Pfam" id="PF13231">
    <property type="entry name" value="PMT_2"/>
    <property type="match status" value="1"/>
</dbReference>
<dbReference type="GO" id="GO:0005886">
    <property type="term" value="C:plasma membrane"/>
    <property type="evidence" value="ECO:0007669"/>
    <property type="project" value="UniProtKB-SubCell"/>
</dbReference>
<accession>A0A5C6X9B2</accession>
<keyword evidence="4" id="KW-0808">Transferase</keyword>
<comment type="subcellular location">
    <subcellularLocation>
        <location evidence="1">Cell membrane</location>
        <topology evidence="1">Multi-pass membrane protein</topology>
    </subcellularLocation>
</comment>
<feature type="transmembrane region" description="Helical" evidence="8">
    <location>
        <begin position="247"/>
        <end position="266"/>
    </location>
</feature>
<evidence type="ECO:0000256" key="5">
    <source>
        <dbReference type="ARBA" id="ARBA00022692"/>
    </source>
</evidence>
<sequence length="607" mass="68601">MTPPDAPTSSPGNRPTDRLDWLIALVIFAGSVALLLASPQMGFTRDEGFYFHAASQYIGWFEDLWKNFHTGELAISFTQANIDRHWSYNPEHPVLMKAAFALSHKIFFELLGWMSPSTALRFPTMLTAGWLLSGVYLFGRQLGGRLAGLVGVGALLLQPRFFFHAHLACFDVAVAAMNFWVVYAYWRSLQSRGWAVTTGLLFGLALSTKLNAFFLPITLVLHWLLSRAGEFRLVGSWRDGGLRIPKIPAAFWAMLTLGPILFYALWPRHWFDTFARIRWYMNFHLKHEHYFVYYFGENLQNPPFPVSYPWVMTLVTVPATILLAFVLGCFIWVRHFGGRATLEAWKAALKARRLPSSVDPRGTGLLFLIHIIFPIALIAQAETPIFGGTKHWMPAMPFVAIIAGVAVAHLTTELSAELARLLSTRRTSREGAHSLSGPSEGGARPFIYAAIGLLLGATTLFPAALATRNNHPFGTSYYNELIGGHRGAADSKMFRQFWGYASRQGLPWLNEHAEEGGRVWIHNVVNTAWRMYQTEDLARDDLRAVRMHSSDYALYHQQKAFTYLLLPLWEEYGTLAPRHVVELEGVPLISVYERVDPDTLKFPEVRR</sequence>
<keyword evidence="6 8" id="KW-1133">Transmembrane helix</keyword>
<dbReference type="InterPro" id="IPR050297">
    <property type="entry name" value="LipidA_mod_glycosyltrf_83"/>
</dbReference>
<feature type="transmembrane region" description="Helical" evidence="8">
    <location>
        <begin position="362"/>
        <end position="380"/>
    </location>
</feature>
<dbReference type="InterPro" id="IPR038731">
    <property type="entry name" value="RgtA/B/C-like"/>
</dbReference>
<evidence type="ECO:0000256" key="1">
    <source>
        <dbReference type="ARBA" id="ARBA00004651"/>
    </source>
</evidence>
<evidence type="ECO:0000313" key="10">
    <source>
        <dbReference type="EMBL" id="TXD34611.1"/>
    </source>
</evidence>
<evidence type="ECO:0000256" key="8">
    <source>
        <dbReference type="SAM" id="Phobius"/>
    </source>
</evidence>
<feature type="transmembrane region" description="Helical" evidence="8">
    <location>
        <begin position="308"/>
        <end position="333"/>
    </location>
</feature>
<evidence type="ECO:0000259" key="9">
    <source>
        <dbReference type="Pfam" id="PF13231"/>
    </source>
</evidence>
<evidence type="ECO:0000256" key="6">
    <source>
        <dbReference type="ARBA" id="ARBA00022989"/>
    </source>
</evidence>
<dbReference type="OrthoDB" id="244175at2"/>
<keyword evidence="7 8" id="KW-0472">Membrane</keyword>
<organism evidence="10 11">
    <name type="scientific">Lujinxingia vulgaris</name>
    <dbReference type="NCBI Taxonomy" id="2600176"/>
    <lineage>
        <taxon>Bacteria</taxon>
        <taxon>Deltaproteobacteria</taxon>
        <taxon>Bradymonadales</taxon>
        <taxon>Lujinxingiaceae</taxon>
        <taxon>Lujinxingia</taxon>
    </lineage>
</organism>
<evidence type="ECO:0000313" key="11">
    <source>
        <dbReference type="Proteomes" id="UP000321046"/>
    </source>
</evidence>
<feature type="transmembrane region" description="Helical" evidence="8">
    <location>
        <begin position="20"/>
        <end position="37"/>
    </location>
</feature>
<evidence type="ECO:0000256" key="7">
    <source>
        <dbReference type="ARBA" id="ARBA00023136"/>
    </source>
</evidence>
<evidence type="ECO:0000256" key="4">
    <source>
        <dbReference type="ARBA" id="ARBA00022679"/>
    </source>
</evidence>
<dbReference type="AlphaFoldDB" id="A0A5C6X9B2"/>
<comment type="caution">
    <text evidence="10">The sequence shown here is derived from an EMBL/GenBank/DDBJ whole genome shotgun (WGS) entry which is preliminary data.</text>
</comment>
<feature type="transmembrane region" description="Helical" evidence="8">
    <location>
        <begin position="198"/>
        <end position="226"/>
    </location>
</feature>
<dbReference type="EMBL" id="VOSL01000054">
    <property type="protein sequence ID" value="TXD34611.1"/>
    <property type="molecule type" value="Genomic_DNA"/>
</dbReference>
<feature type="transmembrane region" description="Helical" evidence="8">
    <location>
        <begin position="120"/>
        <end position="139"/>
    </location>
</feature>
<dbReference type="PANTHER" id="PTHR33908">
    <property type="entry name" value="MANNOSYLTRANSFERASE YKCB-RELATED"/>
    <property type="match status" value="1"/>
</dbReference>
<evidence type="ECO:0000256" key="2">
    <source>
        <dbReference type="ARBA" id="ARBA00022475"/>
    </source>
</evidence>
<reference evidence="10 11" key="1">
    <citation type="submission" date="2019-08" db="EMBL/GenBank/DDBJ databases">
        <title>Bradymonadales sp. TMQ2.</title>
        <authorList>
            <person name="Liang Q."/>
        </authorList>
    </citation>
    <scope>NUCLEOTIDE SEQUENCE [LARGE SCALE GENOMIC DNA]</scope>
    <source>
        <strain evidence="10 11">TMQ2</strain>
    </source>
</reference>
<feature type="domain" description="Glycosyltransferase RgtA/B/C/D-like" evidence="9">
    <location>
        <begin position="92"/>
        <end position="227"/>
    </location>
</feature>
<keyword evidence="5 8" id="KW-0812">Transmembrane</keyword>
<dbReference type="PANTHER" id="PTHR33908:SF11">
    <property type="entry name" value="MEMBRANE PROTEIN"/>
    <property type="match status" value="1"/>
</dbReference>
<gene>
    <name evidence="10" type="ORF">FRC96_13415</name>
</gene>
<keyword evidence="2" id="KW-1003">Cell membrane</keyword>
<protein>
    <recommendedName>
        <fullName evidence="9">Glycosyltransferase RgtA/B/C/D-like domain-containing protein</fullName>
    </recommendedName>
</protein>